<evidence type="ECO:0000313" key="4">
    <source>
        <dbReference type="Proteomes" id="UP001614216"/>
    </source>
</evidence>
<proteinExistence type="predicted"/>
<evidence type="ECO:0000259" key="2">
    <source>
        <dbReference type="PROSITE" id="PS50943"/>
    </source>
</evidence>
<sequence>MSSKAQISKKDYERGLRIADRRKEMGLLQDELAHRVGIGRQALSAIENGGDFKVSVLRKIAVVLNCSTDELLYGVFSSINEEMQDNIMNELKRMSKDEIKKWLYMLRAVNDIS</sequence>
<name>A0ABW8AYT9_9FIRM</name>
<dbReference type="SUPFAM" id="SSF47413">
    <property type="entry name" value="lambda repressor-like DNA-binding domains"/>
    <property type="match status" value="1"/>
</dbReference>
<dbReference type="EMBL" id="JBITRD010000011">
    <property type="protein sequence ID" value="MFI7845552.1"/>
    <property type="molecule type" value="Genomic_DNA"/>
</dbReference>
<dbReference type="Pfam" id="PF01381">
    <property type="entry name" value="HTH_3"/>
    <property type="match status" value="1"/>
</dbReference>
<organism evidence="3 4">
    <name type="scientific">Dorea amylophila</name>
    <dbReference type="NCBI Taxonomy" id="2981789"/>
    <lineage>
        <taxon>Bacteria</taxon>
        <taxon>Bacillati</taxon>
        <taxon>Bacillota</taxon>
        <taxon>Clostridia</taxon>
        <taxon>Lachnospirales</taxon>
        <taxon>Lachnospiraceae</taxon>
        <taxon>Dorea</taxon>
    </lineage>
</organism>
<dbReference type="PANTHER" id="PTHR46558:SF11">
    <property type="entry name" value="HTH-TYPE TRANSCRIPTIONAL REGULATOR XRE"/>
    <property type="match status" value="1"/>
</dbReference>
<dbReference type="RefSeq" id="WP_396569792.1">
    <property type="nucleotide sequence ID" value="NZ_JBITRD010000011.1"/>
</dbReference>
<evidence type="ECO:0000313" key="3">
    <source>
        <dbReference type="EMBL" id="MFI7845552.1"/>
    </source>
</evidence>
<reference evidence="3 4" key="1">
    <citation type="submission" date="2024-08" db="EMBL/GenBank/DDBJ databases">
        <authorList>
            <person name="Vancuren S.J."/>
            <person name="Allen-Vercoe E."/>
        </authorList>
    </citation>
    <scope>NUCLEOTIDE SEQUENCE [LARGE SCALE GENOMIC DNA]</scope>
    <source>
        <strain evidence="3 4">16-6-I_42_FAA</strain>
    </source>
</reference>
<evidence type="ECO:0000256" key="1">
    <source>
        <dbReference type="ARBA" id="ARBA00023125"/>
    </source>
</evidence>
<dbReference type="InterPro" id="IPR010982">
    <property type="entry name" value="Lambda_DNA-bd_dom_sf"/>
</dbReference>
<dbReference type="PANTHER" id="PTHR46558">
    <property type="entry name" value="TRACRIPTIONAL REGULATORY PROTEIN-RELATED-RELATED"/>
    <property type="match status" value="1"/>
</dbReference>
<protein>
    <submittedName>
        <fullName evidence="3">Helix-turn-helix domain-containing protein</fullName>
    </submittedName>
</protein>
<dbReference type="CDD" id="cd00093">
    <property type="entry name" value="HTH_XRE"/>
    <property type="match status" value="1"/>
</dbReference>
<dbReference type="PROSITE" id="PS50943">
    <property type="entry name" value="HTH_CROC1"/>
    <property type="match status" value="1"/>
</dbReference>
<comment type="caution">
    <text evidence="3">The sequence shown here is derived from an EMBL/GenBank/DDBJ whole genome shotgun (WGS) entry which is preliminary data.</text>
</comment>
<dbReference type="SMART" id="SM00530">
    <property type="entry name" value="HTH_XRE"/>
    <property type="match status" value="1"/>
</dbReference>
<dbReference type="Gene3D" id="1.10.260.40">
    <property type="entry name" value="lambda repressor-like DNA-binding domains"/>
    <property type="match status" value="1"/>
</dbReference>
<feature type="domain" description="HTH cro/C1-type" evidence="2">
    <location>
        <begin position="18"/>
        <end position="71"/>
    </location>
</feature>
<dbReference type="Proteomes" id="UP001614216">
    <property type="component" value="Unassembled WGS sequence"/>
</dbReference>
<gene>
    <name evidence="3" type="ORF">ACIF0M_08340</name>
</gene>
<accession>A0ABW8AYT9</accession>
<dbReference type="InterPro" id="IPR001387">
    <property type="entry name" value="Cro/C1-type_HTH"/>
</dbReference>
<keyword evidence="1" id="KW-0238">DNA-binding</keyword>
<keyword evidence="4" id="KW-1185">Reference proteome</keyword>